<dbReference type="PANTHER" id="PTHR30134">
    <property type="entry name" value="HYDROGENASE PROTEIN ASSEMBLY PROTEIN, NICKEL CHAPERONE"/>
    <property type="match status" value="1"/>
</dbReference>
<dbReference type="InterPro" id="IPR027417">
    <property type="entry name" value="P-loop_NTPase"/>
</dbReference>
<keyword evidence="2" id="KW-0533">Nickel</keyword>
<evidence type="ECO:0000256" key="2">
    <source>
        <dbReference type="ARBA" id="ARBA00022596"/>
    </source>
</evidence>
<keyword evidence="5" id="KW-0378">Hydrolase</keyword>
<dbReference type="EMBL" id="SOEG01000007">
    <property type="protein sequence ID" value="TDX52398.1"/>
    <property type="molecule type" value="Genomic_DNA"/>
</dbReference>
<dbReference type="GO" id="GO:0016151">
    <property type="term" value="F:nickel cation binding"/>
    <property type="evidence" value="ECO:0007669"/>
    <property type="project" value="InterPro"/>
</dbReference>
<reference evidence="9 10" key="1">
    <citation type="submission" date="2019-03" db="EMBL/GenBank/DDBJ databases">
        <title>Subsurface microbial communities from deep shales in Ohio and West Virginia, USA.</title>
        <authorList>
            <person name="Wrighton K."/>
        </authorList>
    </citation>
    <scope>NUCLEOTIDE SEQUENCE [LARGE SCALE GENOMIC DNA]</scope>
    <source>
        <strain evidence="9 10">MSL 6dP</strain>
    </source>
</reference>
<dbReference type="NCBIfam" id="TIGR00073">
    <property type="entry name" value="hypB"/>
    <property type="match status" value="1"/>
</dbReference>
<feature type="domain" description="CobW/HypB/UreG nucleotide-binding" evidence="8">
    <location>
        <begin position="39"/>
        <end position="199"/>
    </location>
</feature>
<comment type="similarity">
    <text evidence="1">Belongs to the SIMIBI class G3E GTPase family. HypB/HupM subfamily.</text>
</comment>
<dbReference type="GO" id="GO:0005525">
    <property type="term" value="F:GTP binding"/>
    <property type="evidence" value="ECO:0007669"/>
    <property type="project" value="UniProtKB-KW"/>
</dbReference>
<evidence type="ECO:0000256" key="3">
    <source>
        <dbReference type="ARBA" id="ARBA00022723"/>
    </source>
</evidence>
<evidence type="ECO:0000256" key="4">
    <source>
        <dbReference type="ARBA" id="ARBA00022741"/>
    </source>
</evidence>
<dbReference type="PANTHER" id="PTHR30134:SF2">
    <property type="entry name" value="HYDROGENASE MATURATION FACTOR HYPB"/>
    <property type="match status" value="1"/>
</dbReference>
<evidence type="ECO:0000313" key="10">
    <source>
        <dbReference type="Proteomes" id="UP000295832"/>
    </source>
</evidence>
<dbReference type="AlphaFoldDB" id="A0A4R8H9T1"/>
<dbReference type="Pfam" id="PF02492">
    <property type="entry name" value="cobW"/>
    <property type="match status" value="1"/>
</dbReference>
<dbReference type="Proteomes" id="UP000295832">
    <property type="component" value="Unassembled WGS sequence"/>
</dbReference>
<keyword evidence="6" id="KW-0862">Zinc</keyword>
<keyword evidence="3" id="KW-0479">Metal-binding</keyword>
<accession>A0A4R8H9T1</accession>
<sequence>MRQLDVKKEIGVMKDLFATNNKIAASNRQLFKEKGVFTINLVGSPGAGKTSLLEKIIGNMKDELNIVVIEGDLYTTKDAERIEQDGVEVIQLNTKGACHLEANMIAEAISDLDLAEIDLLIIENVGNLVCTASFDLGEDIKITLLSITEGSDKPLKYPVIFQNSEAVVVNKLDLLNYTDFSMDELYGDLKALKEDIKVFEVSCVKEKGILDFEDYLKDEFNSKRLAIGI</sequence>
<dbReference type="GO" id="GO:0008270">
    <property type="term" value="F:zinc ion binding"/>
    <property type="evidence" value="ECO:0007669"/>
    <property type="project" value="TreeGrafter"/>
</dbReference>
<evidence type="ECO:0000256" key="7">
    <source>
        <dbReference type="ARBA" id="ARBA00023134"/>
    </source>
</evidence>
<evidence type="ECO:0000313" key="9">
    <source>
        <dbReference type="EMBL" id="TDX52398.1"/>
    </source>
</evidence>
<comment type="caution">
    <text evidence="9">The sequence shown here is derived from an EMBL/GenBank/DDBJ whole genome shotgun (WGS) entry which is preliminary data.</text>
</comment>
<dbReference type="RefSeq" id="WP_134115916.1">
    <property type="nucleotide sequence ID" value="NZ_SOEG01000007.1"/>
</dbReference>
<evidence type="ECO:0000256" key="5">
    <source>
        <dbReference type="ARBA" id="ARBA00022801"/>
    </source>
</evidence>
<keyword evidence="10" id="KW-1185">Reference proteome</keyword>
<keyword evidence="4" id="KW-0547">Nucleotide-binding</keyword>
<dbReference type="STRING" id="926561.GCA_000379025_01422"/>
<dbReference type="InterPro" id="IPR004392">
    <property type="entry name" value="Hyd_mat_HypB"/>
</dbReference>
<protein>
    <submittedName>
        <fullName evidence="9">Hydrogenase nickel incorporation protein HypB</fullName>
    </submittedName>
</protein>
<evidence type="ECO:0000256" key="6">
    <source>
        <dbReference type="ARBA" id="ARBA00022833"/>
    </source>
</evidence>
<dbReference type="GO" id="GO:0003924">
    <property type="term" value="F:GTPase activity"/>
    <property type="evidence" value="ECO:0007669"/>
    <property type="project" value="InterPro"/>
</dbReference>
<dbReference type="PIRSF" id="PIRSF005624">
    <property type="entry name" value="Ni-bind_GTPase"/>
    <property type="match status" value="1"/>
</dbReference>
<gene>
    <name evidence="9" type="ORF">C7959_107107</name>
</gene>
<organism evidence="9 10">
    <name type="scientific">Orenia marismortui</name>
    <dbReference type="NCBI Taxonomy" id="46469"/>
    <lineage>
        <taxon>Bacteria</taxon>
        <taxon>Bacillati</taxon>
        <taxon>Bacillota</taxon>
        <taxon>Clostridia</taxon>
        <taxon>Halanaerobiales</taxon>
        <taxon>Halobacteroidaceae</taxon>
        <taxon>Orenia</taxon>
    </lineage>
</organism>
<keyword evidence="7" id="KW-0342">GTP-binding</keyword>
<evidence type="ECO:0000256" key="1">
    <source>
        <dbReference type="ARBA" id="ARBA00006211"/>
    </source>
</evidence>
<name>A0A4R8H9T1_9FIRM</name>
<dbReference type="SUPFAM" id="SSF52540">
    <property type="entry name" value="P-loop containing nucleoside triphosphate hydrolases"/>
    <property type="match status" value="1"/>
</dbReference>
<dbReference type="Gene3D" id="3.40.50.300">
    <property type="entry name" value="P-loop containing nucleotide triphosphate hydrolases"/>
    <property type="match status" value="1"/>
</dbReference>
<dbReference type="InterPro" id="IPR003495">
    <property type="entry name" value="CobW/HypB/UreG_nucleotide-bd"/>
</dbReference>
<proteinExistence type="inferred from homology"/>
<evidence type="ECO:0000259" key="8">
    <source>
        <dbReference type="Pfam" id="PF02492"/>
    </source>
</evidence>
<dbReference type="GO" id="GO:0051604">
    <property type="term" value="P:protein maturation"/>
    <property type="evidence" value="ECO:0007669"/>
    <property type="project" value="InterPro"/>
</dbReference>